<feature type="region of interest" description="Disordered" evidence="2">
    <location>
        <begin position="528"/>
        <end position="565"/>
    </location>
</feature>
<comment type="similarity">
    <text evidence="1">Belongs to the Rab GDI family.</text>
</comment>
<dbReference type="PANTHER" id="PTHR11787:SF4">
    <property type="entry name" value="CHM, RAB ESCORT PROTEIN 1"/>
    <property type="match status" value="1"/>
</dbReference>
<dbReference type="GO" id="GO:0005968">
    <property type="term" value="C:Rab-protein geranylgeranyltransferase complex"/>
    <property type="evidence" value="ECO:0007669"/>
    <property type="project" value="TreeGrafter"/>
</dbReference>
<feature type="region of interest" description="Disordered" evidence="2">
    <location>
        <begin position="1"/>
        <end position="52"/>
    </location>
</feature>
<dbReference type="InterPro" id="IPR036188">
    <property type="entry name" value="FAD/NAD-bd_sf"/>
</dbReference>
<comment type="caution">
    <text evidence="3">The sequence shown here is derived from an EMBL/GenBank/DDBJ whole genome shotgun (WGS) entry which is preliminary data.</text>
</comment>
<sequence length="583" mass="63852">MSDLPSPAELSSSASLSSSSLPNPPPPSSATLIQPPVQEPPVQEPPAIPLIDPETGLQTSYSYILTSTSLPMTLLSAALSHWGADVLIIDPNKNYGGNAFTGLAHDIADHKPTSGRITKRPDPLPAVDSTVDTPYGKGVWKKKNYNSFQIQLPYGTLYPDPSTLVDYSRLTIPFLTLPLIFSDPSTSIVIPTLLNSSVSEYIRFKALSKTSVVKDGVKSALPCSRADVYNDESLSLLDKNKILKILRLAHTSNLASDELDKESSTTSSRALRAPQNSTPLPTSSSSSSLTKIDFKEYLTSKLSPSKVPLIHPGLTLSLSPLPASAGLKILSNHIKSLDVHSSSPYISPIYGLGELCQGFARKASVLGCVFILECEVEIIKGGVKLNSERIGWKDVIIKGDNVIQQSKEMEGGEINKVWGFIKGSSEFSVDVNEDYIVVRGGETMKFTNVRDAYYVLVYSLTMSFEELNEVLEEEPGEVIMKGECREAEYKSNLDNLEVGGGTFEKDFNEAKELYERLRSKDERLGEWFGDKEVGGGANEDEVTDKDKEEEDEGVDEDEDEDEEARALREAMKALQDDADLEFY</sequence>
<dbReference type="GO" id="GO:0005829">
    <property type="term" value="C:cytosol"/>
    <property type="evidence" value="ECO:0007669"/>
    <property type="project" value="TreeGrafter"/>
</dbReference>
<feature type="compositionally biased region" description="Low complexity" evidence="2">
    <location>
        <begin position="277"/>
        <end position="287"/>
    </location>
</feature>
<dbReference type="GO" id="GO:0007264">
    <property type="term" value="P:small GTPase-mediated signal transduction"/>
    <property type="evidence" value="ECO:0007669"/>
    <property type="project" value="InterPro"/>
</dbReference>
<evidence type="ECO:0000313" key="3">
    <source>
        <dbReference type="EMBL" id="GMI03971.1"/>
    </source>
</evidence>
<name>A0A9W7F683_9STRA</name>
<organism evidence="3 4">
    <name type="scientific">Triparma verrucosa</name>
    <dbReference type="NCBI Taxonomy" id="1606542"/>
    <lineage>
        <taxon>Eukaryota</taxon>
        <taxon>Sar</taxon>
        <taxon>Stramenopiles</taxon>
        <taxon>Ochrophyta</taxon>
        <taxon>Bolidophyceae</taxon>
        <taxon>Parmales</taxon>
        <taxon>Triparmaceae</taxon>
        <taxon>Triparma</taxon>
    </lineage>
</organism>
<dbReference type="Proteomes" id="UP001165160">
    <property type="component" value="Unassembled WGS sequence"/>
</dbReference>
<feature type="compositionally biased region" description="Acidic residues" evidence="2">
    <location>
        <begin position="538"/>
        <end position="563"/>
    </location>
</feature>
<evidence type="ECO:0000256" key="1">
    <source>
        <dbReference type="ARBA" id="ARBA00005593"/>
    </source>
</evidence>
<dbReference type="Gene3D" id="1.10.405.10">
    <property type="entry name" value="Guanine Nucleotide Dissociation Inhibitor, domain 1"/>
    <property type="match status" value="1"/>
</dbReference>
<accession>A0A9W7F683</accession>
<proteinExistence type="inferred from homology"/>
<protein>
    <submittedName>
        <fullName evidence="3">Uncharacterized protein</fullName>
    </submittedName>
</protein>
<dbReference type="EMBL" id="BRXX01000310">
    <property type="protein sequence ID" value="GMI03971.1"/>
    <property type="molecule type" value="Genomic_DNA"/>
</dbReference>
<dbReference type="GO" id="GO:0005634">
    <property type="term" value="C:nucleus"/>
    <property type="evidence" value="ECO:0007669"/>
    <property type="project" value="TreeGrafter"/>
</dbReference>
<dbReference type="Gene3D" id="3.30.519.10">
    <property type="entry name" value="Guanine Nucleotide Dissociation Inhibitor, domain 2"/>
    <property type="match status" value="1"/>
</dbReference>
<feature type="region of interest" description="Disordered" evidence="2">
    <location>
        <begin position="257"/>
        <end position="287"/>
    </location>
</feature>
<dbReference type="GO" id="GO:0005092">
    <property type="term" value="F:GDP-dissociation inhibitor activity"/>
    <property type="evidence" value="ECO:0007669"/>
    <property type="project" value="InterPro"/>
</dbReference>
<dbReference type="Pfam" id="PF00996">
    <property type="entry name" value="GDI"/>
    <property type="match status" value="1"/>
</dbReference>
<reference evidence="4" key="1">
    <citation type="journal article" date="2023" name="Commun. Biol.">
        <title>Genome analysis of Parmales, the sister group of diatoms, reveals the evolutionary specialization of diatoms from phago-mixotrophs to photoautotrophs.</title>
        <authorList>
            <person name="Ban H."/>
            <person name="Sato S."/>
            <person name="Yoshikawa S."/>
            <person name="Yamada K."/>
            <person name="Nakamura Y."/>
            <person name="Ichinomiya M."/>
            <person name="Sato N."/>
            <person name="Blanc-Mathieu R."/>
            <person name="Endo H."/>
            <person name="Kuwata A."/>
            <person name="Ogata H."/>
        </authorList>
    </citation>
    <scope>NUCLEOTIDE SEQUENCE [LARGE SCALE GENOMIC DNA]</scope>
    <source>
        <strain evidence="4">NIES 3699</strain>
    </source>
</reference>
<evidence type="ECO:0000313" key="4">
    <source>
        <dbReference type="Proteomes" id="UP001165160"/>
    </source>
</evidence>
<dbReference type="GO" id="GO:0016192">
    <property type="term" value="P:vesicle-mediated transport"/>
    <property type="evidence" value="ECO:0007669"/>
    <property type="project" value="TreeGrafter"/>
</dbReference>
<dbReference type="PRINTS" id="PR00891">
    <property type="entry name" value="RABGDIREP"/>
</dbReference>
<feature type="compositionally biased region" description="Low complexity" evidence="2">
    <location>
        <begin position="1"/>
        <end position="21"/>
    </location>
</feature>
<dbReference type="InterPro" id="IPR018203">
    <property type="entry name" value="GDP_dissociation_inhibitor"/>
</dbReference>
<dbReference type="SUPFAM" id="SSF51905">
    <property type="entry name" value="FAD/NAD(P)-binding domain"/>
    <property type="match status" value="1"/>
</dbReference>
<gene>
    <name evidence="3" type="ORF">TrVE_jg9483</name>
</gene>
<dbReference type="AlphaFoldDB" id="A0A9W7F683"/>
<dbReference type="Gene3D" id="3.50.50.60">
    <property type="entry name" value="FAD/NAD(P)-binding domain"/>
    <property type="match status" value="1"/>
</dbReference>
<keyword evidence="4" id="KW-1185">Reference proteome</keyword>
<evidence type="ECO:0000256" key="2">
    <source>
        <dbReference type="SAM" id="MobiDB-lite"/>
    </source>
</evidence>
<dbReference type="PANTHER" id="PTHR11787">
    <property type="entry name" value="RAB GDP-DISSOCIATION INHIBITOR"/>
    <property type="match status" value="1"/>
</dbReference>
<feature type="compositionally biased region" description="Pro residues" evidence="2">
    <location>
        <begin position="37"/>
        <end position="48"/>
    </location>
</feature>